<comment type="subcellular location">
    <subcellularLocation>
        <location evidence="1">Cell membrane</location>
        <topology evidence="1">Multi-pass membrane protein</topology>
    </subcellularLocation>
</comment>
<keyword evidence="3 6" id="KW-0812">Transmembrane</keyword>
<dbReference type="EMBL" id="JAGSOJ010000002">
    <property type="protein sequence ID" value="MCM1989681.1"/>
    <property type="molecule type" value="Genomic_DNA"/>
</dbReference>
<organism evidence="8 9">
    <name type="scientific">Oceanirhabdus seepicola</name>
    <dbReference type="NCBI Taxonomy" id="2828781"/>
    <lineage>
        <taxon>Bacteria</taxon>
        <taxon>Bacillati</taxon>
        <taxon>Bacillota</taxon>
        <taxon>Clostridia</taxon>
        <taxon>Eubacteriales</taxon>
        <taxon>Clostridiaceae</taxon>
        <taxon>Oceanirhabdus</taxon>
    </lineage>
</organism>
<dbReference type="NCBIfam" id="NF037997">
    <property type="entry name" value="Na_Pi_symport"/>
    <property type="match status" value="1"/>
</dbReference>
<evidence type="ECO:0000256" key="3">
    <source>
        <dbReference type="ARBA" id="ARBA00022692"/>
    </source>
</evidence>
<dbReference type="SUPFAM" id="SSF109755">
    <property type="entry name" value="PhoU-like"/>
    <property type="match status" value="1"/>
</dbReference>
<feature type="domain" description="PhoU" evidence="7">
    <location>
        <begin position="360"/>
        <end position="446"/>
    </location>
</feature>
<gene>
    <name evidence="8" type="ORF">KDK92_08015</name>
</gene>
<reference evidence="8" key="2">
    <citation type="submission" date="2021-04" db="EMBL/GenBank/DDBJ databases">
        <authorList>
            <person name="Dong X."/>
        </authorList>
    </citation>
    <scope>NUCLEOTIDE SEQUENCE</scope>
    <source>
        <strain evidence="8">ZWT</strain>
    </source>
</reference>
<dbReference type="Pfam" id="PF01895">
    <property type="entry name" value="PhoU"/>
    <property type="match status" value="2"/>
</dbReference>
<proteinExistence type="predicted"/>
<sequence length="552" mass="59752">MIVALAGSGDVSALSMILALAGGLGLFLYGMKVMGDGLQNLSGDKMKAVFEKITSNPILGVLTGAFVTAVIQSSSATTVMVVGFVNAGLMNLLQATAVIMGANIGTTVTGFLITLKISKLIPIFLGIGAFLTLFGKKDKTKQIGHIILGFGVLFLGMDYMKNAMSPLKESPMFTEFIATLDGNVFLGLLTGLAMTAVVQSSSATTGILIGLASTGAIELTLAVPVLLGCNIGTCVTALISSIGTNKTAKKAAVIHLIFNVAGALIFLPLVNALVWAVSLIHVTGTNVEIVQRQIAYAHIIFNVMNTVLLLPFYKVIVGVVNKLIPVSEDDMEDDHIGTKYIDDRLLETPVIAVGQTTKELIRMGSVVERNLKLAMEAFEKNSDSLVKKVYEKEKLVNLLEDELTVYLVKLSKTEIAEHQRDIVTSMFHVVNDLERIGDHADNIAELTSEKIQKRLNFSDEAMKELRNMFDYTIQAVRLSIEALDEENKEKAFKVIEIEDKIDKIEKELRANHIRRLNNGVCNATVGAIFLDIISNLERIGDHATNVAQTIVN</sequence>
<feature type="transmembrane region" description="Helical" evidence="6">
    <location>
        <begin position="294"/>
        <end position="313"/>
    </location>
</feature>
<dbReference type="PANTHER" id="PTHR10010">
    <property type="entry name" value="SOLUTE CARRIER FAMILY 34 SODIUM PHOSPHATE , MEMBER 2-RELATED"/>
    <property type="match status" value="1"/>
</dbReference>
<reference evidence="8" key="1">
    <citation type="journal article" date="2021" name="mSystems">
        <title>Bacteria and Archaea Synergistically Convert Glycine Betaine to Biogenic Methane in the Formosa Cold Seep of the South China Sea.</title>
        <authorList>
            <person name="Li L."/>
            <person name="Zhang W."/>
            <person name="Zhang S."/>
            <person name="Song L."/>
            <person name="Sun Q."/>
            <person name="Zhang H."/>
            <person name="Xiang H."/>
            <person name="Dong X."/>
        </authorList>
    </citation>
    <scope>NUCLEOTIDE SEQUENCE</scope>
    <source>
        <strain evidence="8">ZWT</strain>
    </source>
</reference>
<dbReference type="GO" id="GO:0005436">
    <property type="term" value="F:sodium:phosphate symporter activity"/>
    <property type="evidence" value="ECO:0007669"/>
    <property type="project" value="InterPro"/>
</dbReference>
<dbReference type="Pfam" id="PF02690">
    <property type="entry name" value="Na_Pi_cotrans"/>
    <property type="match status" value="2"/>
</dbReference>
<evidence type="ECO:0000256" key="1">
    <source>
        <dbReference type="ARBA" id="ARBA00004651"/>
    </source>
</evidence>
<name>A0A9J6P0P8_9CLOT</name>
<keyword evidence="4 6" id="KW-1133">Transmembrane helix</keyword>
<feature type="transmembrane region" description="Helical" evidence="6">
    <location>
        <begin position="12"/>
        <end position="32"/>
    </location>
</feature>
<dbReference type="GO" id="GO:0005886">
    <property type="term" value="C:plasma membrane"/>
    <property type="evidence" value="ECO:0007669"/>
    <property type="project" value="UniProtKB-SubCell"/>
</dbReference>
<dbReference type="NCBIfam" id="TIGR00704">
    <property type="entry name" value="NaPi_cotrn_rel"/>
    <property type="match status" value="1"/>
</dbReference>
<keyword evidence="5 6" id="KW-0472">Membrane</keyword>
<feature type="transmembrane region" description="Helical" evidence="6">
    <location>
        <begin position="53"/>
        <end position="72"/>
    </location>
</feature>
<dbReference type="AlphaFoldDB" id="A0A9J6P0P8"/>
<dbReference type="InterPro" id="IPR026022">
    <property type="entry name" value="PhoU_dom"/>
</dbReference>
<dbReference type="InterPro" id="IPR004633">
    <property type="entry name" value="NaPi_cotrn-rel/YqeW-like"/>
</dbReference>
<feature type="transmembrane region" description="Helical" evidence="6">
    <location>
        <begin position="142"/>
        <end position="160"/>
    </location>
</feature>
<comment type="caution">
    <text evidence="8">The sequence shown here is derived from an EMBL/GenBank/DDBJ whole genome shotgun (WGS) entry which is preliminary data.</text>
</comment>
<feature type="transmembrane region" description="Helical" evidence="6">
    <location>
        <begin position="120"/>
        <end position="136"/>
    </location>
</feature>
<dbReference type="InterPro" id="IPR038078">
    <property type="entry name" value="PhoU-like_sf"/>
</dbReference>
<evidence type="ECO:0000256" key="2">
    <source>
        <dbReference type="ARBA" id="ARBA00022475"/>
    </source>
</evidence>
<evidence type="ECO:0000259" key="7">
    <source>
        <dbReference type="Pfam" id="PF01895"/>
    </source>
</evidence>
<evidence type="ECO:0000256" key="4">
    <source>
        <dbReference type="ARBA" id="ARBA00022989"/>
    </source>
</evidence>
<dbReference type="GO" id="GO:0044341">
    <property type="term" value="P:sodium-dependent phosphate transport"/>
    <property type="evidence" value="ECO:0007669"/>
    <property type="project" value="InterPro"/>
</dbReference>
<protein>
    <submittedName>
        <fullName evidence="8">Na/Pi cotransporter family protein</fullName>
    </submittedName>
</protein>
<dbReference type="Proteomes" id="UP001056429">
    <property type="component" value="Unassembled WGS sequence"/>
</dbReference>
<evidence type="ECO:0000256" key="5">
    <source>
        <dbReference type="ARBA" id="ARBA00023136"/>
    </source>
</evidence>
<feature type="transmembrane region" description="Helical" evidence="6">
    <location>
        <begin position="92"/>
        <end position="113"/>
    </location>
</feature>
<dbReference type="Gene3D" id="1.20.58.220">
    <property type="entry name" value="Phosphate transport system protein phou homolog 2, domain 2"/>
    <property type="match status" value="1"/>
</dbReference>
<feature type="domain" description="PhoU" evidence="7">
    <location>
        <begin position="465"/>
        <end position="549"/>
    </location>
</feature>
<evidence type="ECO:0000313" key="9">
    <source>
        <dbReference type="Proteomes" id="UP001056429"/>
    </source>
</evidence>
<keyword evidence="9" id="KW-1185">Reference proteome</keyword>
<feature type="transmembrane region" description="Helical" evidence="6">
    <location>
        <begin position="251"/>
        <end position="274"/>
    </location>
</feature>
<dbReference type="PANTHER" id="PTHR10010:SF46">
    <property type="entry name" value="SODIUM-DEPENDENT PHOSPHATE TRANSPORT PROTEIN 2B"/>
    <property type="match status" value="1"/>
</dbReference>
<evidence type="ECO:0000313" key="8">
    <source>
        <dbReference type="EMBL" id="MCM1989681.1"/>
    </source>
</evidence>
<keyword evidence="2" id="KW-1003">Cell membrane</keyword>
<evidence type="ECO:0000256" key="6">
    <source>
        <dbReference type="SAM" id="Phobius"/>
    </source>
</evidence>
<accession>A0A9J6P0P8</accession>
<dbReference type="InterPro" id="IPR003841">
    <property type="entry name" value="Na/Pi_transpt"/>
</dbReference>
<feature type="transmembrane region" description="Helical" evidence="6">
    <location>
        <begin position="219"/>
        <end position="239"/>
    </location>
</feature>